<gene>
    <name evidence="2" type="ORF">H7965_14990</name>
</gene>
<evidence type="ECO:0000313" key="3">
    <source>
        <dbReference type="Proteomes" id="UP000600101"/>
    </source>
</evidence>
<keyword evidence="3" id="KW-1185">Reference proteome</keyword>
<sequence length="338" mass="38012">MSDLSRELIGDNPSVLIQNLPRSALQAIYHAVTGKTETYSKTLKKNVVINHHDIQQLHSRIMQQIEHYELVAAPTVTVAIKFDKNRKLQYTSWERYANFQSNTVEITSEFILKYEFLLSLPNTITPQRCIVNIGLDSALPVVAHEDDNPFGPHRSFFRIFTSAGEWRTVDISIDFVDFLIAHIFSGVIEEWFGTLECVERPRWAEYVCKHLLIFNSIWGHVSSMGLAAFIATYAWAMSGQELRIGDLAYAISIAIVIWAFLKIAAGLVSEAFNDAVGRCLIPTVILVTEGDRRAYAKLKLPKNKVLRSMGSITLGAVFGVFLNVVASYLYAHLTRISG</sequence>
<evidence type="ECO:0000313" key="2">
    <source>
        <dbReference type="EMBL" id="MBC4016626.1"/>
    </source>
</evidence>
<keyword evidence="1" id="KW-1133">Transmembrane helix</keyword>
<keyword evidence="1" id="KW-0472">Membrane</keyword>
<name>A0A9X0QZ39_9PROT</name>
<feature type="transmembrane region" description="Helical" evidence="1">
    <location>
        <begin position="217"/>
        <end position="235"/>
    </location>
</feature>
<accession>A0A9X0QZ39</accession>
<dbReference type="Proteomes" id="UP000600101">
    <property type="component" value="Unassembled WGS sequence"/>
</dbReference>
<reference evidence="2" key="1">
    <citation type="submission" date="2020-08" db="EMBL/GenBank/DDBJ databases">
        <authorList>
            <person name="Hu Y."/>
            <person name="Nguyen S.V."/>
            <person name="Li F."/>
            <person name="Fanning S."/>
        </authorList>
    </citation>
    <scope>NUCLEOTIDE SEQUENCE</scope>
    <source>
        <strain evidence="2">SYSU D8009</strain>
    </source>
</reference>
<evidence type="ECO:0000256" key="1">
    <source>
        <dbReference type="SAM" id="Phobius"/>
    </source>
</evidence>
<feature type="transmembrane region" description="Helical" evidence="1">
    <location>
        <begin position="309"/>
        <end position="331"/>
    </location>
</feature>
<feature type="transmembrane region" description="Helical" evidence="1">
    <location>
        <begin position="247"/>
        <end position="265"/>
    </location>
</feature>
<dbReference type="EMBL" id="JACOMF010000017">
    <property type="protein sequence ID" value="MBC4016626.1"/>
    <property type="molecule type" value="Genomic_DNA"/>
</dbReference>
<proteinExistence type="predicted"/>
<comment type="caution">
    <text evidence="2">The sequence shown here is derived from an EMBL/GenBank/DDBJ whole genome shotgun (WGS) entry which is preliminary data.</text>
</comment>
<keyword evidence="1" id="KW-0812">Transmembrane</keyword>
<dbReference type="AlphaFoldDB" id="A0A9X0QZ39"/>
<organism evidence="2 3">
    <name type="scientific">Siccirubricoccus deserti</name>
    <dbReference type="NCBI Taxonomy" id="2013562"/>
    <lineage>
        <taxon>Bacteria</taxon>
        <taxon>Pseudomonadati</taxon>
        <taxon>Pseudomonadota</taxon>
        <taxon>Alphaproteobacteria</taxon>
        <taxon>Acetobacterales</taxon>
        <taxon>Roseomonadaceae</taxon>
        <taxon>Siccirubricoccus</taxon>
    </lineage>
</organism>
<protein>
    <submittedName>
        <fullName evidence="2">Uncharacterized protein</fullName>
    </submittedName>
</protein>
<dbReference type="RefSeq" id="WP_186771397.1">
    <property type="nucleotide sequence ID" value="NZ_JACOMF010000017.1"/>
</dbReference>